<organism evidence="3 4">
    <name type="scientific">Prauserella alba</name>
    <dbReference type="NCBI Taxonomy" id="176898"/>
    <lineage>
        <taxon>Bacteria</taxon>
        <taxon>Bacillati</taxon>
        <taxon>Actinomycetota</taxon>
        <taxon>Actinomycetes</taxon>
        <taxon>Pseudonocardiales</taxon>
        <taxon>Pseudonocardiaceae</taxon>
        <taxon>Prauserella</taxon>
    </lineage>
</organism>
<comment type="caution">
    <text evidence="3">The sequence shown here is derived from an EMBL/GenBank/DDBJ whole genome shotgun (WGS) entry which is preliminary data.</text>
</comment>
<evidence type="ECO:0000313" key="4">
    <source>
        <dbReference type="Proteomes" id="UP001500467"/>
    </source>
</evidence>
<dbReference type="RefSeq" id="WP_253858215.1">
    <property type="nucleotide sequence ID" value="NZ_BAAALM010000008.1"/>
</dbReference>
<proteinExistence type="predicted"/>
<dbReference type="InterPro" id="IPR034904">
    <property type="entry name" value="FSCA_dom_sf"/>
</dbReference>
<dbReference type="EMBL" id="BAAALM010000008">
    <property type="protein sequence ID" value="GAA1205777.1"/>
    <property type="molecule type" value="Genomic_DNA"/>
</dbReference>
<dbReference type="SUPFAM" id="SSF117916">
    <property type="entry name" value="Fe-S cluster assembly (FSCA) domain-like"/>
    <property type="match status" value="1"/>
</dbReference>
<gene>
    <name evidence="3" type="ORF">GCM10009675_25880</name>
</gene>
<reference evidence="4" key="1">
    <citation type="journal article" date="2019" name="Int. J. Syst. Evol. Microbiol.">
        <title>The Global Catalogue of Microorganisms (GCM) 10K type strain sequencing project: providing services to taxonomists for standard genome sequencing and annotation.</title>
        <authorList>
            <consortium name="The Broad Institute Genomics Platform"/>
            <consortium name="The Broad Institute Genome Sequencing Center for Infectious Disease"/>
            <person name="Wu L."/>
            <person name="Ma J."/>
        </authorList>
    </citation>
    <scope>NUCLEOTIDE SEQUENCE [LARGE SCALE GENOMIC DNA]</scope>
    <source>
        <strain evidence="4">JCM 13022</strain>
    </source>
</reference>
<feature type="region of interest" description="Disordered" evidence="1">
    <location>
        <begin position="225"/>
        <end position="262"/>
    </location>
</feature>
<evidence type="ECO:0000313" key="3">
    <source>
        <dbReference type="EMBL" id="GAA1205777.1"/>
    </source>
</evidence>
<dbReference type="Gene3D" id="3.30.300.130">
    <property type="entry name" value="Fe-S cluster assembly (FSCA)"/>
    <property type="match status" value="1"/>
</dbReference>
<feature type="domain" description="MIP18 family-like" evidence="2">
    <location>
        <begin position="10"/>
        <end position="85"/>
    </location>
</feature>
<feature type="compositionally biased region" description="Basic and acidic residues" evidence="1">
    <location>
        <begin position="238"/>
        <end position="262"/>
    </location>
</feature>
<sequence length="262" mass="28578">MTATTSLAERAWAALATVNDPELDQPITDLGFVLAATVHTAAAGTGVDVRLRLPTYFCAPNFAYLMVADAYDALVALPEFDWAEVRLTDHFAAEEINAGVAARDGFAGTFEGQAVGELDELRHTFRRKAHLACLERTCRKLLDDGWRIDALAHTTLGQVPASAERDSLVRRRRELGIPASAETPLFVDDSGAAIPEEQVEQRLRFAKTVRVSIDGNTGWCRGLLRTRYGDGPVPQDDAGTREDVATRKDAQAREEPGKQEAS</sequence>
<keyword evidence="4" id="KW-1185">Reference proteome</keyword>
<evidence type="ECO:0000259" key="2">
    <source>
        <dbReference type="Pfam" id="PF01883"/>
    </source>
</evidence>
<accession>A0ABP4G027</accession>
<name>A0ABP4G027_9PSEU</name>
<dbReference type="Proteomes" id="UP001500467">
    <property type="component" value="Unassembled WGS sequence"/>
</dbReference>
<evidence type="ECO:0000256" key="1">
    <source>
        <dbReference type="SAM" id="MobiDB-lite"/>
    </source>
</evidence>
<dbReference type="Pfam" id="PF01883">
    <property type="entry name" value="FeS_assembly_P"/>
    <property type="match status" value="1"/>
</dbReference>
<dbReference type="InterPro" id="IPR002744">
    <property type="entry name" value="MIP18-like"/>
</dbReference>
<protein>
    <submittedName>
        <fullName evidence="3">Iron-sulfur cluster assembly protein</fullName>
    </submittedName>
</protein>